<dbReference type="PANTHER" id="PTHR21325">
    <property type="entry name" value="PHOSPHOLIPASE B, PLB1"/>
    <property type="match status" value="1"/>
</dbReference>
<dbReference type="Proteomes" id="UP000694523">
    <property type="component" value="Unplaced"/>
</dbReference>
<organism evidence="1 2">
    <name type="scientific">Neogobius melanostomus</name>
    <name type="common">round goby</name>
    <dbReference type="NCBI Taxonomy" id="47308"/>
    <lineage>
        <taxon>Eukaryota</taxon>
        <taxon>Metazoa</taxon>
        <taxon>Chordata</taxon>
        <taxon>Craniata</taxon>
        <taxon>Vertebrata</taxon>
        <taxon>Euteleostomi</taxon>
        <taxon>Actinopterygii</taxon>
        <taxon>Neopterygii</taxon>
        <taxon>Teleostei</taxon>
        <taxon>Neoteleostei</taxon>
        <taxon>Acanthomorphata</taxon>
        <taxon>Gobiaria</taxon>
        <taxon>Gobiiformes</taxon>
        <taxon>Gobioidei</taxon>
        <taxon>Gobiidae</taxon>
        <taxon>Benthophilinae</taxon>
        <taxon>Neogobiini</taxon>
        <taxon>Neogobius</taxon>
    </lineage>
</organism>
<evidence type="ECO:0000313" key="1">
    <source>
        <dbReference type="Ensembl" id="ENSNMLP00000010578.1"/>
    </source>
</evidence>
<dbReference type="GO" id="GO:0004623">
    <property type="term" value="F:phospholipase A2 activity"/>
    <property type="evidence" value="ECO:0007669"/>
    <property type="project" value="TreeGrafter"/>
</dbReference>
<name>A0A8C6SUK0_9GOBI</name>
<reference evidence="1" key="2">
    <citation type="submission" date="2025-09" db="UniProtKB">
        <authorList>
            <consortium name="Ensembl"/>
        </authorList>
    </citation>
    <scope>IDENTIFICATION</scope>
</reference>
<sequence length="96" mass="11146">KLTAKKYKLQLLISGDRYNGKDDFAVVLQPFIQNYFIPYIGVDTSFYSLDCFHLSERAQAEMAIALWNNMLEPVGRKTAFNDYTYNRSKIHCPTQV</sequence>
<dbReference type="Ensembl" id="ENSNMLT00000011963.1">
    <property type="protein sequence ID" value="ENSNMLP00000010578.1"/>
    <property type="gene ID" value="ENSNMLG00000007288.1"/>
</dbReference>
<keyword evidence="2" id="KW-1185">Reference proteome</keyword>
<evidence type="ECO:0000313" key="2">
    <source>
        <dbReference type="Proteomes" id="UP000694523"/>
    </source>
</evidence>
<reference evidence="1" key="1">
    <citation type="submission" date="2025-08" db="UniProtKB">
        <authorList>
            <consortium name="Ensembl"/>
        </authorList>
    </citation>
    <scope>IDENTIFICATION</scope>
</reference>
<dbReference type="PANTHER" id="PTHR21325:SF52">
    <property type="entry name" value="PHOSPHOLIPASE B1, MEMBRANE-ASSOCIATED"/>
    <property type="match status" value="1"/>
</dbReference>
<dbReference type="AlphaFoldDB" id="A0A8C6SUK0"/>
<accession>A0A8C6SUK0</accession>
<dbReference type="GO" id="GO:0006644">
    <property type="term" value="P:phospholipid metabolic process"/>
    <property type="evidence" value="ECO:0007669"/>
    <property type="project" value="TreeGrafter"/>
</dbReference>
<proteinExistence type="predicted"/>
<dbReference type="GO" id="GO:0031526">
    <property type="term" value="C:brush border membrane"/>
    <property type="evidence" value="ECO:0007669"/>
    <property type="project" value="TreeGrafter"/>
</dbReference>
<protein>
    <submittedName>
        <fullName evidence="1">Uncharacterized protein</fullName>
    </submittedName>
</protein>
<dbReference type="GO" id="GO:0050253">
    <property type="term" value="F:retinyl-palmitate esterase activity"/>
    <property type="evidence" value="ECO:0007669"/>
    <property type="project" value="TreeGrafter"/>
</dbReference>
<dbReference type="InterPro" id="IPR038885">
    <property type="entry name" value="PLB1"/>
</dbReference>
<dbReference type="GO" id="GO:0004622">
    <property type="term" value="F:phosphatidylcholine lysophospholipase activity"/>
    <property type="evidence" value="ECO:0007669"/>
    <property type="project" value="TreeGrafter"/>
</dbReference>